<sequence length="206" mass="21712">MGELSKADDLCDRKPGGLTMTAFNEADALLIVDVQNDFCPGGALAVPDGEQVVPVINQWIEAIAAAGGSIIASRDWHPADHVSFASLWPVHCVQQQPGAALHGDLRLPESAVVVSKGTEQNQDSYSAFGAEGLAELLQQRGIQRLWVCGLALDYCVKATALDGVAAGYTVNLITAATRAVNLHPEDGHRALHALKQAGVLMVEANP</sequence>
<dbReference type="EMBL" id="CP000471">
    <property type="protein sequence ID" value="ABK43722.1"/>
    <property type="molecule type" value="Genomic_DNA"/>
</dbReference>
<evidence type="ECO:0000256" key="7">
    <source>
        <dbReference type="ARBA" id="ARBA00043224"/>
    </source>
</evidence>
<dbReference type="KEGG" id="mgm:Mmc1_1211"/>
<dbReference type="PANTHER" id="PTHR11080">
    <property type="entry name" value="PYRAZINAMIDASE/NICOTINAMIDASE"/>
    <property type="match status" value="1"/>
</dbReference>
<dbReference type="GO" id="GO:0008936">
    <property type="term" value="F:nicotinamidase activity"/>
    <property type="evidence" value="ECO:0007669"/>
    <property type="project" value="UniProtKB-EC"/>
</dbReference>
<evidence type="ECO:0000256" key="1">
    <source>
        <dbReference type="ARBA" id="ARBA00006336"/>
    </source>
</evidence>
<dbReference type="CDD" id="cd01011">
    <property type="entry name" value="nicotinamidase"/>
    <property type="match status" value="1"/>
</dbReference>
<reference evidence="10" key="1">
    <citation type="journal article" date="2009" name="Appl. Environ. Microbiol.">
        <title>Complete genome sequence of the chemolithoautotrophic marine magnetotactic coccus strain MC-1.</title>
        <authorList>
            <person name="Schubbe S."/>
            <person name="Williams T.J."/>
            <person name="Xie G."/>
            <person name="Kiss H.E."/>
            <person name="Brettin T.S."/>
            <person name="Martinez D."/>
            <person name="Ross C.A."/>
            <person name="Schuler D."/>
            <person name="Cox B.L."/>
            <person name="Nealson K.H."/>
            <person name="Bazylinski D.A."/>
        </authorList>
    </citation>
    <scope>NUCLEOTIDE SEQUENCE [LARGE SCALE GENOMIC DNA]</scope>
    <source>
        <strain evidence="10">ATCC BAA-1437 / JCM 17883 / MC-1</strain>
    </source>
</reference>
<dbReference type="SUPFAM" id="SSF52499">
    <property type="entry name" value="Isochorismatase-like hydrolases"/>
    <property type="match status" value="1"/>
</dbReference>
<dbReference type="PANTHER" id="PTHR11080:SF2">
    <property type="entry name" value="LD05707P"/>
    <property type="match status" value="1"/>
</dbReference>
<dbReference type="InterPro" id="IPR052347">
    <property type="entry name" value="Isochorismatase_Nicotinamidase"/>
</dbReference>
<name>A0L6X9_MAGMM</name>
<accession>A0L6X9</accession>
<evidence type="ECO:0000256" key="5">
    <source>
        <dbReference type="ARBA" id="ARBA00037900"/>
    </source>
</evidence>
<keyword evidence="3" id="KW-0479">Metal-binding</keyword>
<dbReference type="eggNOG" id="COG1335">
    <property type="taxonomic scope" value="Bacteria"/>
</dbReference>
<dbReference type="InterPro" id="IPR000868">
    <property type="entry name" value="Isochorismatase-like_dom"/>
</dbReference>
<evidence type="ECO:0000313" key="9">
    <source>
        <dbReference type="EMBL" id="ABK43722.1"/>
    </source>
</evidence>
<proteinExistence type="inferred from homology"/>
<comment type="similarity">
    <text evidence="1">Belongs to the isochorismatase family.</text>
</comment>
<gene>
    <name evidence="9" type="ordered locus">Mmc1_1211</name>
</gene>
<dbReference type="Proteomes" id="UP000002586">
    <property type="component" value="Chromosome"/>
</dbReference>
<dbReference type="EC" id="3.5.1.19" evidence="6"/>
<reference evidence="9 10" key="2">
    <citation type="journal article" date="2012" name="Int. J. Syst. Evol. Microbiol.">
        <title>Magnetococcus marinus gen. nov., sp. nov., a marine, magnetotactic bacterium that represents a novel lineage (Magnetococcaceae fam. nov.; Magnetococcales ord. nov.) at the base of the Alphaproteobacteria.</title>
        <authorList>
            <person name="Bazylinski D.A."/>
            <person name="Williams T.J."/>
            <person name="Lefevre C.T."/>
            <person name="Berg R.J."/>
            <person name="Zhang C.L."/>
            <person name="Bowser S.S."/>
            <person name="Dean A.J."/>
            <person name="Beveridge T.J."/>
        </authorList>
    </citation>
    <scope>NUCLEOTIDE SEQUENCE [LARGE SCALE GENOMIC DNA]</scope>
    <source>
        <strain evidence="10">ATCC BAA-1437 / JCM 17883 / MC-1</strain>
    </source>
</reference>
<evidence type="ECO:0000313" key="10">
    <source>
        <dbReference type="Proteomes" id="UP000002586"/>
    </source>
</evidence>
<dbReference type="Gene3D" id="3.40.50.850">
    <property type="entry name" value="Isochorismatase-like"/>
    <property type="match status" value="1"/>
</dbReference>
<comment type="pathway">
    <text evidence="5">Cofactor biosynthesis; nicotinate biosynthesis; nicotinate from nicotinamide: step 1/1.</text>
</comment>
<feature type="domain" description="Isochorismatase-like" evidence="8">
    <location>
        <begin position="28"/>
        <end position="201"/>
    </location>
</feature>
<keyword evidence="10" id="KW-1185">Reference proteome</keyword>
<evidence type="ECO:0000256" key="4">
    <source>
        <dbReference type="ARBA" id="ARBA00022801"/>
    </source>
</evidence>
<dbReference type="GO" id="GO:0046872">
    <property type="term" value="F:metal ion binding"/>
    <property type="evidence" value="ECO:0007669"/>
    <property type="project" value="UniProtKB-KW"/>
</dbReference>
<organism evidence="9 10">
    <name type="scientific">Magnetococcus marinus (strain ATCC BAA-1437 / JCM 17883 / MC-1)</name>
    <dbReference type="NCBI Taxonomy" id="156889"/>
    <lineage>
        <taxon>Bacteria</taxon>
        <taxon>Pseudomonadati</taxon>
        <taxon>Pseudomonadota</taxon>
        <taxon>Magnetococcia</taxon>
        <taxon>Magnetococcales</taxon>
        <taxon>Magnetococcaceae</taxon>
        <taxon>Magnetococcus</taxon>
    </lineage>
</organism>
<keyword evidence="2" id="KW-0662">Pyridine nucleotide biosynthesis</keyword>
<evidence type="ECO:0000256" key="6">
    <source>
        <dbReference type="ARBA" id="ARBA00039017"/>
    </source>
</evidence>
<evidence type="ECO:0000256" key="2">
    <source>
        <dbReference type="ARBA" id="ARBA00022642"/>
    </source>
</evidence>
<dbReference type="AlphaFoldDB" id="A0L6X9"/>
<dbReference type="InterPro" id="IPR036380">
    <property type="entry name" value="Isochorismatase-like_sf"/>
</dbReference>
<protein>
    <recommendedName>
        <fullName evidence="6">nicotinamidase</fullName>
        <ecNumber evidence="6">3.5.1.19</ecNumber>
    </recommendedName>
    <alternativeName>
        <fullName evidence="7">Nicotinamide deamidase</fullName>
    </alternativeName>
</protein>
<dbReference type="Pfam" id="PF00857">
    <property type="entry name" value="Isochorismatase"/>
    <property type="match status" value="1"/>
</dbReference>
<dbReference type="GO" id="GO:0019363">
    <property type="term" value="P:pyridine nucleotide biosynthetic process"/>
    <property type="evidence" value="ECO:0007669"/>
    <property type="project" value="UniProtKB-KW"/>
</dbReference>
<dbReference type="HOGENOM" id="CLU_068979_13_1_5"/>
<dbReference type="STRING" id="156889.Mmc1_1211"/>
<evidence type="ECO:0000256" key="3">
    <source>
        <dbReference type="ARBA" id="ARBA00022723"/>
    </source>
</evidence>
<keyword evidence="4 9" id="KW-0378">Hydrolase</keyword>
<evidence type="ECO:0000259" key="8">
    <source>
        <dbReference type="Pfam" id="PF00857"/>
    </source>
</evidence>